<reference evidence="1" key="1">
    <citation type="submission" date="2024-12" db="EMBL/GenBank/DDBJ databases">
        <authorList>
            <person name="Wu N."/>
        </authorList>
    </citation>
    <scope>NUCLEOTIDE SEQUENCE</scope>
    <source>
        <strain evidence="1">P15</strain>
    </source>
</reference>
<proteinExistence type="predicted"/>
<protein>
    <submittedName>
        <fullName evidence="1">Glycosyltransferase family 4 protein</fullName>
        <ecNumber evidence="1">2.4.-.-</ecNumber>
    </submittedName>
</protein>
<keyword evidence="1" id="KW-0808">Transferase</keyword>
<evidence type="ECO:0000313" key="2">
    <source>
        <dbReference type="Proteomes" id="UP001631969"/>
    </source>
</evidence>
<dbReference type="Proteomes" id="UP001631969">
    <property type="component" value="Unassembled WGS sequence"/>
</dbReference>
<keyword evidence="1" id="KW-0328">Glycosyltransferase</keyword>
<evidence type="ECO:0000313" key="1">
    <source>
        <dbReference type="EMBL" id="MFM9330481.1"/>
    </source>
</evidence>
<keyword evidence="2" id="KW-1185">Reference proteome</keyword>
<dbReference type="EC" id="2.4.-.-" evidence="1"/>
<name>A0ACC7P3E7_9BACL</name>
<gene>
    <name evidence="1" type="ORF">ACI1P1_19450</name>
</gene>
<sequence>MLTLNMRSSANRVKSQGVGSCYDEQVRLMREGLAGFIVSENKKGRFDLVHYHTVNLRYYVERLRNRHSTVGIGYVHFLPETLEGSLKLPAFTRKAFYRYVLAFYNSMDYLVTVNPYFVERIRSYGIDHPEVLFIPNFVSSKSFYPMSAEVSVASRSEYGIPSHKFVVLGVGQLQTRKGVFDFVETAKMLPEVHFVWAGGFTFGRISDGYEDIKRLLVHPPANVTFLGILDREKMPAVYNMADMMFLPSYEELFPMAILEALCCKKPVLVRDIPLYRDILLDYCMKGRSTDEYASFIKELATDAAAYNRWCEQSWECHQMYSEERLLRQWTGFYQHAYTKGRFKDGGKENNT</sequence>
<accession>A0ACC7P3E7</accession>
<organism evidence="1 2">
    <name type="scientific">Paenibacillus mesotrionivorans</name>
    <dbReference type="NCBI Taxonomy" id="3160968"/>
    <lineage>
        <taxon>Bacteria</taxon>
        <taxon>Bacillati</taxon>
        <taxon>Bacillota</taxon>
        <taxon>Bacilli</taxon>
        <taxon>Bacillales</taxon>
        <taxon>Paenibacillaceae</taxon>
        <taxon>Paenibacillus</taxon>
    </lineage>
</organism>
<dbReference type="EMBL" id="JBJURJ010000013">
    <property type="protein sequence ID" value="MFM9330481.1"/>
    <property type="molecule type" value="Genomic_DNA"/>
</dbReference>
<comment type="caution">
    <text evidence="1">The sequence shown here is derived from an EMBL/GenBank/DDBJ whole genome shotgun (WGS) entry which is preliminary data.</text>
</comment>